<dbReference type="FunFam" id="3.40.640.10:FF:000035">
    <property type="entry name" value="O-succinylhomoserine sulfhydrylase"/>
    <property type="match status" value="1"/>
</dbReference>
<accession>A0A1E4SKZ8</accession>
<dbReference type="GO" id="GO:0019346">
    <property type="term" value="P:transsulfuration"/>
    <property type="evidence" value="ECO:0007669"/>
    <property type="project" value="InterPro"/>
</dbReference>
<dbReference type="InterPro" id="IPR054542">
    <property type="entry name" value="Cys_met_metab_PP"/>
</dbReference>
<evidence type="ECO:0000256" key="5">
    <source>
        <dbReference type="PIRSR" id="PIRSR001434-2"/>
    </source>
</evidence>
<dbReference type="InterPro" id="IPR006235">
    <property type="entry name" value="OAc-hSer/O-AcSer_sulfhydrylase"/>
</dbReference>
<dbReference type="PANTHER" id="PTHR43797">
    <property type="entry name" value="HOMOCYSTEINE/CYSTEINE SYNTHASE"/>
    <property type="match status" value="1"/>
</dbReference>
<gene>
    <name evidence="7" type="ORF">CANTADRAFT_5839</name>
</gene>
<dbReference type="GO" id="GO:0030170">
    <property type="term" value="F:pyridoxal phosphate binding"/>
    <property type="evidence" value="ECO:0007669"/>
    <property type="project" value="InterPro"/>
</dbReference>
<dbReference type="InterPro" id="IPR015424">
    <property type="entry name" value="PyrdxlP-dep_Trfase"/>
</dbReference>
<dbReference type="GO" id="GO:0004124">
    <property type="term" value="F:cysteine synthase activity"/>
    <property type="evidence" value="ECO:0007669"/>
    <property type="project" value="TreeGrafter"/>
</dbReference>
<proteinExistence type="inferred from homology"/>
<dbReference type="GeneID" id="30984910"/>
<evidence type="ECO:0000256" key="3">
    <source>
        <dbReference type="ARBA" id="ARBA00022679"/>
    </source>
</evidence>
<dbReference type="PANTHER" id="PTHR43797:SF2">
    <property type="entry name" value="HOMOCYSTEINE_CYSTEINE SYNTHASE"/>
    <property type="match status" value="1"/>
</dbReference>
<dbReference type="GO" id="GO:0071269">
    <property type="term" value="P:L-homocysteine biosynthetic process"/>
    <property type="evidence" value="ECO:0007669"/>
    <property type="project" value="TreeGrafter"/>
</dbReference>
<dbReference type="InterPro" id="IPR000277">
    <property type="entry name" value="Cys/Met-Metab_PyrdxlP-dep_enz"/>
</dbReference>
<comment type="similarity">
    <text evidence="2 6">Belongs to the trans-sulfuration enzymes family.</text>
</comment>
<keyword evidence="8" id="KW-1185">Reference proteome</keyword>
<dbReference type="PROSITE" id="PS00868">
    <property type="entry name" value="CYS_MET_METAB_PP"/>
    <property type="match status" value="1"/>
</dbReference>
<evidence type="ECO:0000313" key="7">
    <source>
        <dbReference type="EMBL" id="ODV80174.1"/>
    </source>
</evidence>
<dbReference type="Pfam" id="PF01053">
    <property type="entry name" value="Cys_Met_Meta_PP"/>
    <property type="match status" value="1"/>
</dbReference>
<dbReference type="RefSeq" id="XP_020065296.1">
    <property type="nucleotide sequence ID" value="XM_020210774.1"/>
</dbReference>
<feature type="modified residue" description="N6-(pyridoxal phosphate)lysine" evidence="5">
    <location>
        <position position="209"/>
    </location>
</feature>
<dbReference type="CDD" id="cd00614">
    <property type="entry name" value="CGS_like"/>
    <property type="match status" value="1"/>
</dbReference>
<evidence type="ECO:0000313" key="8">
    <source>
        <dbReference type="Proteomes" id="UP000094285"/>
    </source>
</evidence>
<keyword evidence="4 5" id="KW-0663">Pyridoxal phosphate</keyword>
<organism evidence="7 8">
    <name type="scientific">Suhomyces tanzawaensis NRRL Y-17324</name>
    <dbReference type="NCBI Taxonomy" id="984487"/>
    <lineage>
        <taxon>Eukaryota</taxon>
        <taxon>Fungi</taxon>
        <taxon>Dikarya</taxon>
        <taxon>Ascomycota</taxon>
        <taxon>Saccharomycotina</taxon>
        <taxon>Pichiomycetes</taxon>
        <taxon>Debaryomycetaceae</taxon>
        <taxon>Suhomyces</taxon>
    </lineage>
</organism>
<dbReference type="PIRSF" id="PIRSF001434">
    <property type="entry name" value="CGS"/>
    <property type="match status" value="1"/>
</dbReference>
<name>A0A1E4SKZ8_9ASCO</name>
<dbReference type="Gene3D" id="3.40.640.10">
    <property type="entry name" value="Type I PLP-dependent aspartate aminotransferase-like (Major domain)"/>
    <property type="match status" value="1"/>
</dbReference>
<keyword evidence="3" id="KW-0808">Transferase</keyword>
<dbReference type="Proteomes" id="UP000094285">
    <property type="component" value="Unassembled WGS sequence"/>
</dbReference>
<dbReference type="EMBL" id="KV453911">
    <property type="protein sequence ID" value="ODV80174.1"/>
    <property type="molecule type" value="Genomic_DNA"/>
</dbReference>
<protein>
    <submittedName>
        <fullName evidence="7">O-acetylhomoserine ami</fullName>
    </submittedName>
</protein>
<dbReference type="AlphaFoldDB" id="A0A1E4SKZ8"/>
<dbReference type="Gene3D" id="3.90.1150.10">
    <property type="entry name" value="Aspartate Aminotransferase, domain 1"/>
    <property type="match status" value="1"/>
</dbReference>
<dbReference type="GO" id="GO:0003961">
    <property type="term" value="F:O-acetylhomoserine aminocarboxypropyltransferase activity"/>
    <property type="evidence" value="ECO:0007669"/>
    <property type="project" value="TreeGrafter"/>
</dbReference>
<evidence type="ECO:0000256" key="4">
    <source>
        <dbReference type="ARBA" id="ARBA00022898"/>
    </source>
</evidence>
<dbReference type="GO" id="GO:0006535">
    <property type="term" value="P:cysteine biosynthetic process from serine"/>
    <property type="evidence" value="ECO:0007669"/>
    <property type="project" value="TreeGrafter"/>
</dbReference>
<comment type="cofactor">
    <cofactor evidence="1 6">
        <name>pyridoxal 5'-phosphate</name>
        <dbReference type="ChEBI" id="CHEBI:597326"/>
    </cofactor>
</comment>
<dbReference type="NCBIfam" id="TIGR01326">
    <property type="entry name" value="OAH_OAS_sulfhy"/>
    <property type="match status" value="1"/>
</dbReference>
<dbReference type="GO" id="GO:0005737">
    <property type="term" value="C:cytoplasm"/>
    <property type="evidence" value="ECO:0007669"/>
    <property type="project" value="TreeGrafter"/>
</dbReference>
<dbReference type="OrthoDB" id="3512640at2759"/>
<dbReference type="SUPFAM" id="SSF53383">
    <property type="entry name" value="PLP-dependent transferases"/>
    <property type="match status" value="1"/>
</dbReference>
<sequence length="441" mass="48375">MPLRFNTLQLHAGQEIDPNDPVKSRAPPIYATTSYMFNSSEHSANLFAGKEPGYIYSRVQNPTNHAFETRVAALEGGIAALATSSGQSATFVTLSTLAGHGDNIVASACLYGGTYNQLKLSFRKMGVEARFVHNDDPEEFARLIDDRTKAVFFETIANPRFNFPDISKIAEVAHAKGVPVVIDNTFGAGGFLVRPIDHGADIVVHSATKWISGHGTTIGGVIVDSGKFPWMDYPEKFPDITQPNEGYDDQVFGAVFGPAAFIMAARLQNLRDTGPVANPFSSFLLLQGLETLSLRVERQCQNALNLAKYLEKSPHVKSVSYVGLPSHSHHEVAKKYLRHKDLWGSVMTIEVEGSDQEAEPFKEPASAVVDNLKLWSHLANVGDSKSLVIAPWFTSHGQMKDEDKVKTGITKGMIRLSVGTEDIEDLIEDLEQSFKIVYGHK</sequence>
<dbReference type="STRING" id="984487.A0A1E4SKZ8"/>
<evidence type="ECO:0000256" key="2">
    <source>
        <dbReference type="ARBA" id="ARBA00009077"/>
    </source>
</evidence>
<dbReference type="InterPro" id="IPR015422">
    <property type="entry name" value="PyrdxlP-dep_Trfase_small"/>
</dbReference>
<dbReference type="InterPro" id="IPR015421">
    <property type="entry name" value="PyrdxlP-dep_Trfase_major"/>
</dbReference>
<evidence type="ECO:0000256" key="6">
    <source>
        <dbReference type="RuleBase" id="RU362118"/>
    </source>
</evidence>
<evidence type="ECO:0000256" key="1">
    <source>
        <dbReference type="ARBA" id="ARBA00001933"/>
    </source>
</evidence>
<reference evidence="8" key="1">
    <citation type="submission" date="2016-05" db="EMBL/GenBank/DDBJ databases">
        <title>Comparative genomics of biotechnologically important yeasts.</title>
        <authorList>
            <consortium name="DOE Joint Genome Institute"/>
            <person name="Riley R."/>
            <person name="Haridas S."/>
            <person name="Wolfe K.H."/>
            <person name="Lopes M.R."/>
            <person name="Hittinger C.T."/>
            <person name="Goker M."/>
            <person name="Salamov A."/>
            <person name="Wisecaver J."/>
            <person name="Long T.M."/>
            <person name="Aerts A.L."/>
            <person name="Barry K."/>
            <person name="Choi C."/>
            <person name="Clum A."/>
            <person name="Coughlan A.Y."/>
            <person name="Deshpande S."/>
            <person name="Douglass A.P."/>
            <person name="Hanson S.J."/>
            <person name="Klenk H.-P."/>
            <person name="Labutti K."/>
            <person name="Lapidus A."/>
            <person name="Lindquist E."/>
            <person name="Lipzen A."/>
            <person name="Meier-Kolthoff J.P."/>
            <person name="Ohm R.A."/>
            <person name="Otillar R.P."/>
            <person name="Pangilinan J."/>
            <person name="Peng Y."/>
            <person name="Rokas A."/>
            <person name="Rosa C.A."/>
            <person name="Scheuner C."/>
            <person name="Sibirny A.A."/>
            <person name="Slot J.C."/>
            <person name="Stielow J.B."/>
            <person name="Sun H."/>
            <person name="Kurtzman C.P."/>
            <person name="Blackwell M."/>
            <person name="Grigoriev I.V."/>
            <person name="Jeffries T.W."/>
        </authorList>
    </citation>
    <scope>NUCLEOTIDE SEQUENCE [LARGE SCALE GENOMIC DNA]</scope>
    <source>
        <strain evidence="8">NRRL Y-17324</strain>
    </source>
</reference>